<feature type="coiled-coil region" evidence="8">
    <location>
        <begin position="16"/>
        <end position="43"/>
    </location>
</feature>
<evidence type="ECO:0000313" key="10">
    <source>
        <dbReference type="Proteomes" id="UP000712157"/>
    </source>
</evidence>
<dbReference type="Pfam" id="PF00213">
    <property type="entry name" value="OSCP"/>
    <property type="match status" value="1"/>
</dbReference>
<reference evidence="9" key="1">
    <citation type="submission" date="2021-06" db="EMBL/GenBank/DDBJ databases">
        <title>Description of novel taxa of the family Lachnospiraceae.</title>
        <authorList>
            <person name="Chaplin A.V."/>
            <person name="Sokolova S.R."/>
            <person name="Pikina A.P."/>
            <person name="Korzhanova M."/>
            <person name="Belova V."/>
            <person name="Korostin D."/>
            <person name="Efimov B.A."/>
        </authorList>
    </citation>
    <scope>NUCLEOTIDE SEQUENCE</scope>
    <source>
        <strain evidence="9">ASD5720</strain>
    </source>
</reference>
<sequence length="182" mass="20303">MAKLAATTYGNALFELAVEESKVDQLNEEAEAVLQVLKSETELSKLMDHPKIVKEEKNKILESIFKGRVSDDMVGFLLLLLKKDHYGEAIPTMEYFLAQVKEYKKIGIAYVTTAVELSQAQKKAVEAKLLATTGYLTFEMHFSVDAALIGGMIIRVGDRVVDSSVRSKLMDLSRDLMKLQLA</sequence>
<keyword evidence="6 7" id="KW-0066">ATP synthesis</keyword>
<dbReference type="NCBIfam" id="TIGR01145">
    <property type="entry name" value="ATP_synt_delta"/>
    <property type="match status" value="1"/>
</dbReference>
<dbReference type="GO" id="GO:0046933">
    <property type="term" value="F:proton-transporting ATP synthase activity, rotational mechanism"/>
    <property type="evidence" value="ECO:0007669"/>
    <property type="project" value="UniProtKB-UniRule"/>
</dbReference>
<gene>
    <name evidence="7 9" type="primary">atpH</name>
    <name evidence="9" type="ORF">KTH89_19875</name>
</gene>
<evidence type="ECO:0000256" key="1">
    <source>
        <dbReference type="ARBA" id="ARBA00004370"/>
    </source>
</evidence>
<organism evidence="9 10">
    <name type="scientific">Diplocloster agilis</name>
    <dbReference type="NCBI Taxonomy" id="2850323"/>
    <lineage>
        <taxon>Bacteria</taxon>
        <taxon>Bacillati</taxon>
        <taxon>Bacillota</taxon>
        <taxon>Clostridia</taxon>
        <taxon>Lachnospirales</taxon>
        <taxon>Lachnospiraceae</taxon>
        <taxon>Diplocloster</taxon>
    </lineage>
</organism>
<dbReference type="GO" id="GO:0045259">
    <property type="term" value="C:proton-transporting ATP synthase complex"/>
    <property type="evidence" value="ECO:0007669"/>
    <property type="project" value="UniProtKB-KW"/>
</dbReference>
<keyword evidence="7" id="KW-1003">Cell membrane</keyword>
<dbReference type="AlphaFoldDB" id="A0A949K307"/>
<protein>
    <recommendedName>
        <fullName evidence="7">ATP synthase subunit delta</fullName>
    </recommendedName>
    <alternativeName>
        <fullName evidence="7">ATP synthase F(1) sector subunit delta</fullName>
    </alternativeName>
    <alternativeName>
        <fullName evidence="7">F-type ATPase subunit delta</fullName>
        <shortName evidence="7">F-ATPase subunit delta</shortName>
    </alternativeName>
</protein>
<keyword evidence="10" id="KW-1185">Reference proteome</keyword>
<dbReference type="EMBL" id="JAHQCW010000042">
    <property type="protein sequence ID" value="MBU9738804.1"/>
    <property type="molecule type" value="Genomic_DNA"/>
</dbReference>
<dbReference type="RefSeq" id="WP_238722853.1">
    <property type="nucleotide sequence ID" value="NZ_JAHQCW010000042.1"/>
</dbReference>
<keyword evidence="4 7" id="KW-0406">Ion transport</keyword>
<keyword evidence="8" id="KW-0175">Coiled coil</keyword>
<evidence type="ECO:0000313" key="9">
    <source>
        <dbReference type="EMBL" id="MBU9738804.1"/>
    </source>
</evidence>
<comment type="function">
    <text evidence="7">F(1)F(0) ATP synthase produces ATP from ADP in the presence of a proton or sodium gradient. F-type ATPases consist of two structural domains, F(1) containing the extramembraneous catalytic core and F(0) containing the membrane proton channel, linked together by a central stalk and a peripheral stalk. During catalysis, ATP synthesis in the catalytic domain of F(1) is coupled via a rotary mechanism of the central stalk subunits to proton translocation.</text>
</comment>
<accession>A0A949K307</accession>
<dbReference type="HAMAP" id="MF_01416">
    <property type="entry name" value="ATP_synth_delta_bact"/>
    <property type="match status" value="1"/>
</dbReference>
<keyword evidence="3 7" id="KW-0375">Hydrogen ion transport</keyword>
<dbReference type="PANTHER" id="PTHR11910">
    <property type="entry name" value="ATP SYNTHASE DELTA CHAIN"/>
    <property type="match status" value="1"/>
</dbReference>
<evidence type="ECO:0000256" key="7">
    <source>
        <dbReference type="HAMAP-Rule" id="MF_01416"/>
    </source>
</evidence>
<dbReference type="GO" id="GO:0005886">
    <property type="term" value="C:plasma membrane"/>
    <property type="evidence" value="ECO:0007669"/>
    <property type="project" value="UniProtKB-SubCell"/>
</dbReference>
<dbReference type="InterPro" id="IPR000711">
    <property type="entry name" value="ATPase_OSCP/dsu"/>
</dbReference>
<comment type="caution">
    <text evidence="9">The sequence shown here is derived from an EMBL/GenBank/DDBJ whole genome shotgun (WGS) entry which is preliminary data.</text>
</comment>
<evidence type="ECO:0000256" key="8">
    <source>
        <dbReference type="SAM" id="Coils"/>
    </source>
</evidence>
<name>A0A949K307_9FIRM</name>
<evidence type="ECO:0000256" key="6">
    <source>
        <dbReference type="ARBA" id="ARBA00023310"/>
    </source>
</evidence>
<dbReference type="Proteomes" id="UP000712157">
    <property type="component" value="Unassembled WGS sequence"/>
</dbReference>
<keyword evidence="7" id="KW-0139">CF(1)</keyword>
<evidence type="ECO:0000256" key="4">
    <source>
        <dbReference type="ARBA" id="ARBA00023065"/>
    </source>
</evidence>
<comment type="similarity">
    <text evidence="7">Belongs to the ATPase delta chain family.</text>
</comment>
<evidence type="ECO:0000256" key="2">
    <source>
        <dbReference type="ARBA" id="ARBA00022448"/>
    </source>
</evidence>
<dbReference type="SUPFAM" id="SSF47928">
    <property type="entry name" value="N-terminal domain of the delta subunit of the F1F0-ATP synthase"/>
    <property type="match status" value="1"/>
</dbReference>
<evidence type="ECO:0000256" key="3">
    <source>
        <dbReference type="ARBA" id="ARBA00022781"/>
    </source>
</evidence>
<keyword evidence="2 7" id="KW-0813">Transport</keyword>
<evidence type="ECO:0000256" key="5">
    <source>
        <dbReference type="ARBA" id="ARBA00023136"/>
    </source>
</evidence>
<proteinExistence type="inferred from homology"/>
<dbReference type="InterPro" id="IPR026015">
    <property type="entry name" value="ATP_synth_OSCP/delta_N_sf"/>
</dbReference>
<comment type="subcellular location">
    <subcellularLocation>
        <location evidence="7">Cell membrane</location>
        <topology evidence="7">Peripheral membrane protein</topology>
    </subcellularLocation>
    <subcellularLocation>
        <location evidence="1">Membrane</location>
    </subcellularLocation>
</comment>
<dbReference type="Gene3D" id="1.10.520.20">
    <property type="entry name" value="N-terminal domain of the delta subunit of the F1F0-ATP synthase"/>
    <property type="match status" value="1"/>
</dbReference>
<dbReference type="PRINTS" id="PR00125">
    <property type="entry name" value="ATPASEDELTA"/>
</dbReference>
<comment type="function">
    <text evidence="7">This protein is part of the stalk that links CF(0) to CF(1). It either transmits conformational changes from CF(0) to CF(1) or is implicated in proton conduction.</text>
</comment>
<keyword evidence="5 7" id="KW-0472">Membrane</keyword>